<name>M0E4Q0_9EURY</name>
<organism evidence="2 3">
    <name type="scientific">Halorubrum californiense DSM 19288</name>
    <dbReference type="NCBI Taxonomy" id="1227465"/>
    <lineage>
        <taxon>Archaea</taxon>
        <taxon>Methanobacteriati</taxon>
        <taxon>Methanobacteriota</taxon>
        <taxon>Stenosarchaea group</taxon>
        <taxon>Halobacteria</taxon>
        <taxon>Halobacteriales</taxon>
        <taxon>Haloferacaceae</taxon>
        <taxon>Halorubrum</taxon>
    </lineage>
</organism>
<feature type="region of interest" description="Disordered" evidence="1">
    <location>
        <begin position="17"/>
        <end position="48"/>
    </location>
</feature>
<sequence>MALNIYVQLGRYHLKRHPIGATTDRSQRPHEPGDDDRERDDGSPQSEPFEPVFERVRFVRLVALAARFAVGFAGRVPAVPVGRRIGSAVRFLPRVPVGRCRLAGRVGRVAVRPAIGGAFVALGRPRFGVGTVGAGSGSSIMWSLGRVGPYATTRG</sequence>
<dbReference type="AlphaFoldDB" id="M0E4Q0"/>
<dbReference type="PATRIC" id="fig|1227465.4.peg.2715"/>
<dbReference type="EMBL" id="AOJK01000064">
    <property type="protein sequence ID" value="ELZ41354.1"/>
    <property type="molecule type" value="Genomic_DNA"/>
</dbReference>
<evidence type="ECO:0000313" key="2">
    <source>
        <dbReference type="EMBL" id="ELZ41354.1"/>
    </source>
</evidence>
<accession>M0E4Q0</accession>
<proteinExistence type="predicted"/>
<evidence type="ECO:0000256" key="1">
    <source>
        <dbReference type="SAM" id="MobiDB-lite"/>
    </source>
</evidence>
<comment type="caution">
    <text evidence="2">The sequence shown here is derived from an EMBL/GenBank/DDBJ whole genome shotgun (WGS) entry which is preliminary data.</text>
</comment>
<dbReference type="Proteomes" id="UP000011586">
    <property type="component" value="Unassembled WGS sequence"/>
</dbReference>
<protein>
    <submittedName>
        <fullName evidence="2">Uncharacterized protein</fullName>
    </submittedName>
</protein>
<keyword evidence="3" id="KW-1185">Reference proteome</keyword>
<gene>
    <name evidence="2" type="ORF">C463_13954</name>
</gene>
<evidence type="ECO:0000313" key="3">
    <source>
        <dbReference type="Proteomes" id="UP000011586"/>
    </source>
</evidence>
<reference evidence="2 3" key="1">
    <citation type="journal article" date="2014" name="PLoS Genet.">
        <title>Phylogenetically driven sequencing of extremely halophilic archaea reveals strategies for static and dynamic osmo-response.</title>
        <authorList>
            <person name="Becker E.A."/>
            <person name="Seitzer P.M."/>
            <person name="Tritt A."/>
            <person name="Larsen D."/>
            <person name="Krusor M."/>
            <person name="Yao A.I."/>
            <person name="Wu D."/>
            <person name="Madern D."/>
            <person name="Eisen J.A."/>
            <person name="Darling A.E."/>
            <person name="Facciotti M.T."/>
        </authorList>
    </citation>
    <scope>NUCLEOTIDE SEQUENCE [LARGE SCALE GENOMIC DNA]</scope>
    <source>
        <strain evidence="2 3">DSM 19288</strain>
    </source>
</reference>